<proteinExistence type="predicted"/>
<evidence type="ECO:0000256" key="1">
    <source>
        <dbReference type="SAM" id="Coils"/>
    </source>
</evidence>
<sequence>MERSIERIIEHKLSDLEKKLEFLINIKEKLNWSISELQRENAELRASNSKLKEEAKEIKKKYTSLEKDFNKSKSFAKIVTSKLTPTSGIAELKDSVERYIQEIDKCIELLEDTL</sequence>
<organism evidence="2 3">
    <name type="scientific">Dyadobacter psychrophilus</name>
    <dbReference type="NCBI Taxonomy" id="651661"/>
    <lineage>
        <taxon>Bacteria</taxon>
        <taxon>Pseudomonadati</taxon>
        <taxon>Bacteroidota</taxon>
        <taxon>Cytophagia</taxon>
        <taxon>Cytophagales</taxon>
        <taxon>Spirosomataceae</taxon>
        <taxon>Dyadobacter</taxon>
    </lineage>
</organism>
<gene>
    <name evidence="2" type="ORF">SAMN05660293_02823</name>
</gene>
<dbReference type="OrthoDB" id="1467932at2"/>
<dbReference type="STRING" id="651661.SAMN05660293_02823"/>
<evidence type="ECO:0000313" key="2">
    <source>
        <dbReference type="EMBL" id="SKB91605.1"/>
    </source>
</evidence>
<keyword evidence="1" id="KW-0175">Coiled coil</keyword>
<dbReference type="RefSeq" id="WP_082215387.1">
    <property type="nucleotide sequence ID" value="NZ_FUZA01000003.1"/>
</dbReference>
<feature type="coiled-coil region" evidence="1">
    <location>
        <begin position="13"/>
        <end position="109"/>
    </location>
</feature>
<name>A0A1T5F5Z7_9BACT</name>
<dbReference type="Proteomes" id="UP000190897">
    <property type="component" value="Unassembled WGS sequence"/>
</dbReference>
<dbReference type="EMBL" id="FUZA01000003">
    <property type="protein sequence ID" value="SKB91605.1"/>
    <property type="molecule type" value="Genomic_DNA"/>
</dbReference>
<evidence type="ECO:0000313" key="3">
    <source>
        <dbReference type="Proteomes" id="UP000190897"/>
    </source>
</evidence>
<accession>A0A1T5F5Z7</accession>
<keyword evidence="3" id="KW-1185">Reference proteome</keyword>
<reference evidence="3" key="1">
    <citation type="submission" date="2017-02" db="EMBL/GenBank/DDBJ databases">
        <authorList>
            <person name="Varghese N."/>
            <person name="Submissions S."/>
        </authorList>
    </citation>
    <scope>NUCLEOTIDE SEQUENCE [LARGE SCALE GENOMIC DNA]</scope>
    <source>
        <strain evidence="3">DSM 22270</strain>
    </source>
</reference>
<protein>
    <submittedName>
        <fullName evidence="2">Uncharacterized protein</fullName>
    </submittedName>
</protein>
<dbReference type="AlphaFoldDB" id="A0A1T5F5Z7"/>